<organism evidence="4 5">
    <name type="scientific">Skermanella stibiiresistens SB22</name>
    <dbReference type="NCBI Taxonomy" id="1385369"/>
    <lineage>
        <taxon>Bacteria</taxon>
        <taxon>Pseudomonadati</taxon>
        <taxon>Pseudomonadota</taxon>
        <taxon>Alphaproteobacteria</taxon>
        <taxon>Rhodospirillales</taxon>
        <taxon>Azospirillaceae</taxon>
        <taxon>Skermanella</taxon>
    </lineage>
</organism>
<dbReference type="InterPro" id="IPR022761">
    <property type="entry name" value="Fumarate_lyase_N"/>
</dbReference>
<dbReference type="PANTHER" id="PTHR43172:SF2">
    <property type="entry name" value="ADENYLOSUCCINATE LYASE C-TERMINAL DOMAIN-CONTAINING PROTEIN"/>
    <property type="match status" value="1"/>
</dbReference>
<dbReference type="GO" id="GO:0019619">
    <property type="term" value="P:3,4-dihydroxybenzoate catabolic process"/>
    <property type="evidence" value="ECO:0007669"/>
    <property type="project" value="InterPro"/>
</dbReference>
<dbReference type="PANTHER" id="PTHR43172">
    <property type="entry name" value="ADENYLOSUCCINATE LYASE"/>
    <property type="match status" value="1"/>
</dbReference>
<sequence>MPLLDNLVGDAEVTSLFADDARLDALIAVEAALARASGTTGLIPQEAASRIVELCRDFTPDRARLAEGLARDGVEIPDLIRQLRLAVGEPHAVHAHFGATSQDIIDTAQALAFARLFDLLDARLETLITHLDDWARREGDLPLMAHTRMQRALPFTAAAKLATWTQPLRRHRARLADLRAHALTVQLGGPVGTADSFRGHAPAIIAAMADELGLAATTAWHSERDRIADIGHILARITGSLGKMGQDIGMMAQNEVGEIVLSGGGGSSVMGHKNNPVSAEVLVALARHAAGLQGTLLQAMVHESERSGAAWTLEWMVLPPLAQSTGAALRHALRLIEGARFVAMK</sequence>
<dbReference type="AlphaFoldDB" id="W9HA38"/>
<name>W9HA38_9PROT</name>
<dbReference type="Pfam" id="PF00206">
    <property type="entry name" value="Lyase_1"/>
    <property type="match status" value="1"/>
</dbReference>
<evidence type="ECO:0000259" key="3">
    <source>
        <dbReference type="Pfam" id="PF00206"/>
    </source>
</evidence>
<dbReference type="SUPFAM" id="SSF48557">
    <property type="entry name" value="L-aspartase-like"/>
    <property type="match status" value="1"/>
</dbReference>
<dbReference type="Proteomes" id="UP000019486">
    <property type="component" value="Unassembled WGS sequence"/>
</dbReference>
<keyword evidence="4" id="KW-0413">Isomerase</keyword>
<comment type="caution">
    <text evidence="4">The sequence shown here is derived from an EMBL/GenBank/DDBJ whole genome shotgun (WGS) entry which is preliminary data.</text>
</comment>
<accession>W9HA38</accession>
<dbReference type="OrthoDB" id="9768878at2"/>
<dbReference type="NCBIfam" id="TIGR02426">
    <property type="entry name" value="protocat_pcaB"/>
    <property type="match status" value="1"/>
</dbReference>
<dbReference type="GO" id="GO:0047472">
    <property type="term" value="F:3-carboxy-cis,cis-muconate cycloisomerase activity"/>
    <property type="evidence" value="ECO:0007669"/>
    <property type="project" value="UniProtKB-UniRule"/>
</dbReference>
<dbReference type="EC" id="5.5.1.2" evidence="2"/>
<dbReference type="PATRIC" id="fig|1385369.3.peg.1987"/>
<dbReference type="InterPro" id="IPR012789">
    <property type="entry name" value="Protocat_PcaB-like"/>
</dbReference>
<dbReference type="InterPro" id="IPR000362">
    <property type="entry name" value="Fumarate_lyase_fam"/>
</dbReference>
<dbReference type="NCBIfam" id="NF004631">
    <property type="entry name" value="PRK05975.1"/>
    <property type="match status" value="1"/>
</dbReference>
<keyword evidence="5" id="KW-1185">Reference proteome</keyword>
<dbReference type="GO" id="GO:0016829">
    <property type="term" value="F:lyase activity"/>
    <property type="evidence" value="ECO:0007669"/>
    <property type="project" value="UniProtKB-ARBA"/>
</dbReference>
<dbReference type="InterPro" id="IPR008948">
    <property type="entry name" value="L-Aspartase-like"/>
</dbReference>
<dbReference type="Gene3D" id="1.20.200.10">
    <property type="entry name" value="Fumarase/aspartase (Central domain)"/>
    <property type="match status" value="1"/>
</dbReference>
<feature type="domain" description="Fumarate lyase N-terminal" evidence="3">
    <location>
        <begin position="19"/>
        <end position="290"/>
    </location>
</feature>
<dbReference type="STRING" id="1385369.N825_32725"/>
<dbReference type="PRINTS" id="PR00149">
    <property type="entry name" value="FUMRATELYASE"/>
</dbReference>
<evidence type="ECO:0000313" key="5">
    <source>
        <dbReference type="Proteomes" id="UP000019486"/>
    </source>
</evidence>
<dbReference type="RefSeq" id="WP_037450923.1">
    <property type="nucleotide sequence ID" value="NZ_AVFL01000006.1"/>
</dbReference>
<dbReference type="EMBL" id="AVFL01000006">
    <property type="protein sequence ID" value="EWY40693.1"/>
    <property type="molecule type" value="Genomic_DNA"/>
</dbReference>
<evidence type="ECO:0000256" key="2">
    <source>
        <dbReference type="NCBIfam" id="TIGR02426"/>
    </source>
</evidence>
<dbReference type="PROSITE" id="PS00163">
    <property type="entry name" value="FUMARATE_LYASES"/>
    <property type="match status" value="1"/>
</dbReference>
<comment type="similarity">
    <text evidence="1">Belongs to the class-II fumarase/aspartase family.</text>
</comment>
<evidence type="ECO:0000256" key="1">
    <source>
        <dbReference type="ARBA" id="ARBA00034772"/>
    </source>
</evidence>
<gene>
    <name evidence="4" type="ORF">N825_32725</name>
</gene>
<proteinExistence type="inferred from homology"/>
<evidence type="ECO:0000313" key="4">
    <source>
        <dbReference type="EMBL" id="EWY40693.1"/>
    </source>
</evidence>
<protein>
    <recommendedName>
        <fullName evidence="2">3-carboxy-cis,cis-muconate cycloisomerase</fullName>
        <ecNumber evidence="2">5.5.1.2</ecNumber>
    </recommendedName>
</protein>
<reference evidence="4 5" key="1">
    <citation type="submission" date="2013-08" db="EMBL/GenBank/DDBJ databases">
        <title>The genome sequence of Skermanella stibiiresistens.</title>
        <authorList>
            <person name="Zhu W."/>
            <person name="Wang G."/>
        </authorList>
    </citation>
    <scope>NUCLEOTIDE SEQUENCE [LARGE SCALE GENOMIC DNA]</scope>
    <source>
        <strain evidence="4 5">SB22</strain>
    </source>
</reference>
<dbReference type="InterPro" id="IPR020557">
    <property type="entry name" value="Fumarate_lyase_CS"/>
</dbReference>